<evidence type="ECO:0000259" key="5">
    <source>
        <dbReference type="PROSITE" id="PS51132"/>
    </source>
</evidence>
<dbReference type="InterPro" id="IPR003112">
    <property type="entry name" value="Olfac-like_dom"/>
</dbReference>
<protein>
    <recommendedName>
        <fullName evidence="5">Olfactomedin-like domain-containing protein</fullName>
    </recommendedName>
</protein>
<dbReference type="InterPro" id="IPR050605">
    <property type="entry name" value="Olfactomedin-like_domain"/>
</dbReference>
<evidence type="ECO:0000313" key="6">
    <source>
        <dbReference type="EMBL" id="KPP76859.1"/>
    </source>
</evidence>
<dbReference type="PANTHER" id="PTHR23192:SF85">
    <property type="entry name" value="GLIOMEDIN"/>
    <property type="match status" value="1"/>
</dbReference>
<evidence type="ECO:0000256" key="4">
    <source>
        <dbReference type="SAM" id="MobiDB-lite"/>
    </source>
</evidence>
<dbReference type="SMART" id="SM00284">
    <property type="entry name" value="OLF"/>
    <property type="match status" value="1"/>
</dbReference>
<dbReference type="AlphaFoldDB" id="A0A0P7XNI9"/>
<dbReference type="GO" id="GO:0005615">
    <property type="term" value="C:extracellular space"/>
    <property type="evidence" value="ECO:0007669"/>
    <property type="project" value="TreeGrafter"/>
</dbReference>
<dbReference type="SUPFAM" id="SSF101898">
    <property type="entry name" value="NHL repeat"/>
    <property type="match status" value="1"/>
</dbReference>
<evidence type="ECO:0000313" key="7">
    <source>
        <dbReference type="Proteomes" id="UP000034805"/>
    </source>
</evidence>
<gene>
    <name evidence="6" type="ORF">Z043_103761</name>
</gene>
<keyword evidence="2" id="KW-0964">Secreted</keyword>
<dbReference type="Pfam" id="PF01391">
    <property type="entry name" value="Collagen"/>
    <property type="match status" value="1"/>
</dbReference>
<reference evidence="6 7" key="1">
    <citation type="submission" date="2015-08" db="EMBL/GenBank/DDBJ databases">
        <title>The genome of the Asian arowana (Scleropages formosus).</title>
        <authorList>
            <person name="Tan M.H."/>
            <person name="Gan H.M."/>
            <person name="Croft L.J."/>
            <person name="Austin C.M."/>
        </authorList>
    </citation>
    <scope>NUCLEOTIDE SEQUENCE [LARGE SCALE GENOMIC DNA]</scope>
    <source>
        <strain evidence="6">Aro1</strain>
    </source>
</reference>
<feature type="region of interest" description="Disordered" evidence="4">
    <location>
        <begin position="1"/>
        <end position="119"/>
    </location>
</feature>
<comment type="caution">
    <text evidence="3">Lacks conserved residue(s) required for the propagation of feature annotation.</text>
</comment>
<evidence type="ECO:0000256" key="3">
    <source>
        <dbReference type="PROSITE-ProRule" id="PRU00446"/>
    </source>
</evidence>
<comment type="subcellular location">
    <subcellularLocation>
        <location evidence="1">Secreted</location>
    </subcellularLocation>
</comment>
<dbReference type="EMBL" id="JARO02000966">
    <property type="protein sequence ID" value="KPP76859.1"/>
    <property type="molecule type" value="Genomic_DNA"/>
</dbReference>
<evidence type="ECO:0000256" key="1">
    <source>
        <dbReference type="ARBA" id="ARBA00004613"/>
    </source>
</evidence>
<feature type="domain" description="Olfactomedin-like" evidence="5">
    <location>
        <begin position="135"/>
        <end position="379"/>
    </location>
</feature>
<dbReference type="InterPro" id="IPR008160">
    <property type="entry name" value="Collagen"/>
</dbReference>
<sequence length="380" mass="40662">PPGPPGLPGSDGIPGHNGTDGIPGPKGDPGVQGRRGKRGPTGEKGDSGEKGDVGSPGPPGPPGAPGEKGEPSNEAGLMGPPGPVGPPGSPGPAGPPGPPGLPGPPGPLRGKSNRVNEQQAQQSAVKITICLNPAGCIIKSIVSLKNITKVDTTFGAWMQDSAVENDQRIWVAEHFSGRTVREYKDIESFENSSSDIIDVKKFFQGCGHIMRNGSIYYHIAGTFKIAKFHLQTEKLYTLSVENALYQNLVYLLNNSKTYFKLAVDENGLWLIFAASADETIMVAQLDEKTFSVVAYINTSYPRTKAGNAFIACGVLYVTDVKDMKVTYAFDLLKERPLSVSFDFRSSTGVLAMLSYSPRNKQLFAWDSGYVKTYKVHFLSD</sequence>
<dbReference type="GO" id="GO:0009986">
    <property type="term" value="C:cell surface"/>
    <property type="evidence" value="ECO:0007669"/>
    <property type="project" value="TreeGrafter"/>
</dbReference>
<name>A0A0P7XNI9_SCLFO</name>
<dbReference type="GO" id="GO:0007165">
    <property type="term" value="P:signal transduction"/>
    <property type="evidence" value="ECO:0007669"/>
    <property type="project" value="TreeGrafter"/>
</dbReference>
<comment type="caution">
    <text evidence="6">The sequence shown here is derived from an EMBL/GenBank/DDBJ whole genome shotgun (WGS) entry which is preliminary data.</text>
</comment>
<accession>A0A0P7XNI9</accession>
<evidence type="ECO:0000256" key="2">
    <source>
        <dbReference type="ARBA" id="ARBA00022525"/>
    </source>
</evidence>
<feature type="non-terminal residue" evidence="6">
    <location>
        <position position="1"/>
    </location>
</feature>
<dbReference type="PANTHER" id="PTHR23192">
    <property type="entry name" value="OLFACTOMEDIN-RELATED"/>
    <property type="match status" value="1"/>
</dbReference>
<dbReference type="Pfam" id="PF02191">
    <property type="entry name" value="OLF"/>
    <property type="match status" value="1"/>
</dbReference>
<feature type="compositionally biased region" description="Pro residues" evidence="4">
    <location>
        <begin position="80"/>
        <end position="107"/>
    </location>
</feature>
<feature type="compositionally biased region" description="Basic and acidic residues" evidence="4">
    <location>
        <begin position="40"/>
        <end position="52"/>
    </location>
</feature>
<organism evidence="6 7">
    <name type="scientific">Scleropages formosus</name>
    <name type="common">Asian bonytongue</name>
    <name type="synonym">Osteoglossum formosum</name>
    <dbReference type="NCBI Taxonomy" id="113540"/>
    <lineage>
        <taxon>Eukaryota</taxon>
        <taxon>Metazoa</taxon>
        <taxon>Chordata</taxon>
        <taxon>Craniata</taxon>
        <taxon>Vertebrata</taxon>
        <taxon>Euteleostomi</taxon>
        <taxon>Actinopterygii</taxon>
        <taxon>Neopterygii</taxon>
        <taxon>Teleostei</taxon>
        <taxon>Osteoglossocephala</taxon>
        <taxon>Osteoglossomorpha</taxon>
        <taxon>Osteoglossiformes</taxon>
        <taxon>Osteoglossidae</taxon>
        <taxon>Scleropages</taxon>
    </lineage>
</organism>
<proteinExistence type="predicted"/>
<dbReference type="PROSITE" id="PS51132">
    <property type="entry name" value="OLF"/>
    <property type="match status" value="1"/>
</dbReference>
<dbReference type="Proteomes" id="UP000034805">
    <property type="component" value="Unassembled WGS sequence"/>
</dbReference>